<dbReference type="PANTHER" id="PTHR24185">
    <property type="entry name" value="CALCIUM-INDEPENDENT PHOSPHOLIPASE A2-GAMMA"/>
    <property type="match status" value="1"/>
</dbReference>
<evidence type="ECO:0000256" key="1">
    <source>
        <dbReference type="ARBA" id="ARBA00022801"/>
    </source>
</evidence>
<dbReference type="InterPro" id="IPR002641">
    <property type="entry name" value="PNPLA_dom"/>
</dbReference>
<gene>
    <name evidence="6" type="ORF">SISNIDRAFT_397898</name>
</gene>
<feature type="domain" description="PNPLA" evidence="5">
    <location>
        <begin position="1"/>
        <end position="194"/>
    </location>
</feature>
<comment type="caution">
    <text evidence="4">Lacks conserved residue(s) required for the propagation of feature annotation.</text>
</comment>
<dbReference type="SUPFAM" id="SSF52151">
    <property type="entry name" value="FabD/lysophospholipase-like"/>
    <property type="match status" value="1"/>
</dbReference>
<dbReference type="STRING" id="1314777.A0A164TAA7"/>
<evidence type="ECO:0000313" key="6">
    <source>
        <dbReference type="EMBL" id="KZS92202.1"/>
    </source>
</evidence>
<dbReference type="Gene3D" id="3.40.1090.10">
    <property type="entry name" value="Cytosolic phospholipase A2 catalytic domain"/>
    <property type="match status" value="1"/>
</dbReference>
<evidence type="ECO:0000256" key="2">
    <source>
        <dbReference type="ARBA" id="ARBA00022963"/>
    </source>
</evidence>
<evidence type="ECO:0000313" key="7">
    <source>
        <dbReference type="Proteomes" id="UP000076722"/>
    </source>
</evidence>
<name>A0A164TAA7_9AGAM</name>
<dbReference type="Proteomes" id="UP000076722">
    <property type="component" value="Unassembled WGS sequence"/>
</dbReference>
<dbReference type="GO" id="GO:0016042">
    <property type="term" value="P:lipid catabolic process"/>
    <property type="evidence" value="ECO:0007669"/>
    <property type="project" value="UniProtKB-KW"/>
</dbReference>
<dbReference type="GO" id="GO:0016020">
    <property type="term" value="C:membrane"/>
    <property type="evidence" value="ECO:0007669"/>
    <property type="project" value="TreeGrafter"/>
</dbReference>
<feature type="short sequence motif" description="GXGXXG" evidence="4">
    <location>
        <begin position="2"/>
        <end position="7"/>
    </location>
</feature>
<dbReference type="GO" id="GO:0047499">
    <property type="term" value="F:calcium-independent phospholipase A2 activity"/>
    <property type="evidence" value="ECO:0007669"/>
    <property type="project" value="TreeGrafter"/>
</dbReference>
<reference evidence="6 7" key="1">
    <citation type="journal article" date="2016" name="Mol. Biol. Evol.">
        <title>Comparative Genomics of Early-Diverging Mushroom-Forming Fungi Provides Insights into the Origins of Lignocellulose Decay Capabilities.</title>
        <authorList>
            <person name="Nagy L.G."/>
            <person name="Riley R."/>
            <person name="Tritt A."/>
            <person name="Adam C."/>
            <person name="Daum C."/>
            <person name="Floudas D."/>
            <person name="Sun H."/>
            <person name="Yadav J.S."/>
            <person name="Pangilinan J."/>
            <person name="Larsson K.H."/>
            <person name="Matsuura K."/>
            <person name="Barry K."/>
            <person name="Labutti K."/>
            <person name="Kuo R."/>
            <person name="Ohm R.A."/>
            <person name="Bhattacharya S.S."/>
            <person name="Shirouzu T."/>
            <person name="Yoshinaga Y."/>
            <person name="Martin F.M."/>
            <person name="Grigoriev I.V."/>
            <person name="Hibbett D.S."/>
        </authorList>
    </citation>
    <scope>NUCLEOTIDE SEQUENCE [LARGE SCALE GENOMIC DNA]</scope>
    <source>
        <strain evidence="6 7">HHB9708</strain>
    </source>
</reference>
<evidence type="ECO:0000256" key="3">
    <source>
        <dbReference type="ARBA" id="ARBA00023098"/>
    </source>
</evidence>
<dbReference type="InterPro" id="IPR016035">
    <property type="entry name" value="Acyl_Trfase/lysoPLipase"/>
</dbReference>
<dbReference type="OrthoDB" id="630895at2759"/>
<dbReference type="AlphaFoldDB" id="A0A164TAA7"/>
<protein>
    <submittedName>
        <fullName evidence="6">FabD/lysophospholipase-like protein</fullName>
    </submittedName>
</protein>
<keyword evidence="2" id="KW-0442">Lipid degradation</keyword>
<dbReference type="EMBL" id="KV419411">
    <property type="protein sequence ID" value="KZS92202.1"/>
    <property type="molecule type" value="Genomic_DNA"/>
</dbReference>
<dbReference type="PANTHER" id="PTHR24185:SF1">
    <property type="entry name" value="CALCIUM-INDEPENDENT PHOSPHOLIPASE A2-GAMMA"/>
    <property type="match status" value="1"/>
</dbReference>
<dbReference type="PROSITE" id="PS51635">
    <property type="entry name" value="PNPLA"/>
    <property type="match status" value="1"/>
</dbReference>
<dbReference type="GO" id="GO:0019369">
    <property type="term" value="P:arachidonate metabolic process"/>
    <property type="evidence" value="ECO:0007669"/>
    <property type="project" value="TreeGrafter"/>
</dbReference>
<dbReference type="Pfam" id="PF01734">
    <property type="entry name" value="Patatin"/>
    <property type="match status" value="1"/>
</dbReference>
<keyword evidence="7" id="KW-1185">Reference proteome</keyword>
<dbReference type="GO" id="GO:0046486">
    <property type="term" value="P:glycerolipid metabolic process"/>
    <property type="evidence" value="ECO:0007669"/>
    <property type="project" value="UniProtKB-ARBA"/>
</dbReference>
<proteinExistence type="predicted"/>
<sequence>DGGGVRGVSQLVMLKEILQRLDYKTEQRTRPCDIFDMIGGSGMGGVLALFLGRLSLSIDDALREYAAFVSIAFDNKRIPLSVGTNKFSTKNFKQGIRDVIAKYSPGNPGLACDMHCKTFVCAMSKANFTAKIPRLFRTYPAPKFQLPDCEIWEAARATSASPVLFDDIEITGNSVSDTYIGSDMGCNNPINVLLDECNLVYPGRHVACVLSLGTGPEMLNIPNTILSTHATLNNTLQKMSTDCEQTAELISRRFREIPRVYFRLNATQGMEVIDEAAWNKIPDIVSHTEQYVR</sequence>
<keyword evidence="1" id="KW-0378">Hydrolase</keyword>
<organism evidence="6 7">
    <name type="scientific">Sistotremastrum niveocremeum HHB9708</name>
    <dbReference type="NCBI Taxonomy" id="1314777"/>
    <lineage>
        <taxon>Eukaryota</taxon>
        <taxon>Fungi</taxon>
        <taxon>Dikarya</taxon>
        <taxon>Basidiomycota</taxon>
        <taxon>Agaricomycotina</taxon>
        <taxon>Agaricomycetes</taxon>
        <taxon>Sistotremastrales</taxon>
        <taxon>Sistotremastraceae</taxon>
        <taxon>Sertulicium</taxon>
        <taxon>Sertulicium niveocremeum</taxon>
    </lineage>
</organism>
<evidence type="ECO:0000256" key="4">
    <source>
        <dbReference type="PROSITE-ProRule" id="PRU01161"/>
    </source>
</evidence>
<feature type="non-terminal residue" evidence="6">
    <location>
        <position position="293"/>
    </location>
</feature>
<accession>A0A164TAA7</accession>
<evidence type="ECO:0000259" key="5">
    <source>
        <dbReference type="PROSITE" id="PS51635"/>
    </source>
</evidence>
<feature type="non-terminal residue" evidence="6">
    <location>
        <position position="1"/>
    </location>
</feature>
<keyword evidence="3" id="KW-0443">Lipid metabolism</keyword>